<dbReference type="AlphaFoldDB" id="A0A0F9K9Q8"/>
<reference evidence="1" key="1">
    <citation type="journal article" date="2015" name="Nature">
        <title>Complex archaea that bridge the gap between prokaryotes and eukaryotes.</title>
        <authorList>
            <person name="Spang A."/>
            <person name="Saw J.H."/>
            <person name="Jorgensen S.L."/>
            <person name="Zaremba-Niedzwiedzka K."/>
            <person name="Martijn J."/>
            <person name="Lind A.E."/>
            <person name="van Eijk R."/>
            <person name="Schleper C."/>
            <person name="Guy L."/>
            <person name="Ettema T.J."/>
        </authorList>
    </citation>
    <scope>NUCLEOTIDE SEQUENCE</scope>
</reference>
<proteinExistence type="predicted"/>
<sequence>TTGTLGAGVTTISSDLVLASGSITSVSSAITFGDENLDTTGKMAIGSASAYAHSHLDVKGLYAADKYGAGLHLHTTNNAYGLFIGAWDLGTAIISSGAHYYAGGNWRARATGAAGATLIGGVLSFYTDTGLTDGVVYTPTKRILVDSSGVTFSKTSGVGIKVDTVSPTFPWRDIIGRVTSVNQGASKPTQVTYRDTILEFQFAAGDEDYFQFHIPHDYVPGTDIHLHFHWSHTGTLVNGGTVTFEYEATYAASHNQAAFPASVSGTVAGTASTTQYQHILSEVQLSAASPSGSQLDSDDLEPDGLILMRAGLSANNITVSGGGVPDPFIHFVDIHYQSMNIGTKQNAPDFYT</sequence>
<comment type="caution">
    <text evidence="1">The sequence shown here is derived from an EMBL/GenBank/DDBJ whole genome shotgun (WGS) entry which is preliminary data.</text>
</comment>
<organism evidence="1">
    <name type="scientific">marine sediment metagenome</name>
    <dbReference type="NCBI Taxonomy" id="412755"/>
    <lineage>
        <taxon>unclassified sequences</taxon>
        <taxon>metagenomes</taxon>
        <taxon>ecological metagenomes</taxon>
    </lineage>
</organism>
<evidence type="ECO:0000313" key="1">
    <source>
        <dbReference type="EMBL" id="KKM18823.1"/>
    </source>
</evidence>
<gene>
    <name evidence="1" type="ORF">LCGC14_1661800</name>
</gene>
<accession>A0A0F9K9Q8</accession>
<protein>
    <submittedName>
        <fullName evidence="1">Uncharacterized protein</fullName>
    </submittedName>
</protein>
<name>A0A0F9K9Q8_9ZZZZ</name>
<feature type="non-terminal residue" evidence="1">
    <location>
        <position position="1"/>
    </location>
</feature>
<dbReference type="EMBL" id="LAZR01014136">
    <property type="protein sequence ID" value="KKM18823.1"/>
    <property type="molecule type" value="Genomic_DNA"/>
</dbReference>